<dbReference type="PANTHER" id="PTHR45436">
    <property type="entry name" value="SENSOR HISTIDINE KINASE YKOH"/>
    <property type="match status" value="1"/>
</dbReference>
<dbReference type="RefSeq" id="WP_176352691.1">
    <property type="nucleotide sequence ID" value="NZ_JABWDU010000002.1"/>
</dbReference>
<dbReference type="InterPro" id="IPR036890">
    <property type="entry name" value="HATPase_C_sf"/>
</dbReference>
<dbReference type="Gene3D" id="1.10.287.130">
    <property type="match status" value="1"/>
</dbReference>
<evidence type="ECO:0000256" key="6">
    <source>
        <dbReference type="ARBA" id="ARBA00022692"/>
    </source>
</evidence>
<evidence type="ECO:0000256" key="7">
    <source>
        <dbReference type="ARBA" id="ARBA00022777"/>
    </source>
</evidence>
<sequence>MVRKLWPRSLKQRLIAQLLVLQLTILLVFGLSFVTLLVVADEGGVLIGPAPVETAFAAIERGPAGKLAFAKTDKLADLLAKHPKFWFIARSDRGEILQIGEVPEIYKGISQTLDRMTYSDIRDVGDPSPYLAVLRRRSSPAGDFTVFGQGELISERSLILTFSRVSLAPMLLLLALVTVIGVPWIVNRAIKGISQLAAETDGIDIARRSYRLTETAIPSEVRPLVQGIKGALHRLDVAYDRHQRFILDAAHELRTPVAILQARLDSLAAGPDRDRLIADCERISALAEQLLDLQRLEANAKPLTPVDLVELCRDVAADLAPLAIDQGYELSFEPEVERSPIQGDPASLSRAITNLIQNAIEHAGNQGSIVVRVACDRVIEISDDGPGIPEAERERVFEPFHRLKPRDRGAGLGLNLVLQIVQRHGAQIRILTSPSGGACFRLAFADQAA</sequence>
<dbReference type="InterPro" id="IPR036097">
    <property type="entry name" value="HisK_dim/P_sf"/>
</dbReference>
<evidence type="ECO:0000313" key="14">
    <source>
        <dbReference type="Proteomes" id="UP000520198"/>
    </source>
</evidence>
<keyword evidence="7 13" id="KW-0418">Kinase</keyword>
<comment type="subcellular location">
    <subcellularLocation>
        <location evidence="2">Membrane</location>
        <topology evidence="2">Multi-pass membrane protein</topology>
    </subcellularLocation>
</comment>
<dbReference type="InterPro" id="IPR004358">
    <property type="entry name" value="Sig_transdc_His_kin-like_C"/>
</dbReference>
<dbReference type="CDD" id="cd00075">
    <property type="entry name" value="HATPase"/>
    <property type="match status" value="1"/>
</dbReference>
<evidence type="ECO:0000313" key="13">
    <source>
        <dbReference type="EMBL" id="NVD39111.1"/>
    </source>
</evidence>
<dbReference type="InterPro" id="IPR050428">
    <property type="entry name" value="TCS_sensor_his_kinase"/>
</dbReference>
<evidence type="ECO:0000256" key="4">
    <source>
        <dbReference type="ARBA" id="ARBA00022553"/>
    </source>
</evidence>
<evidence type="ECO:0000256" key="9">
    <source>
        <dbReference type="ARBA" id="ARBA00023012"/>
    </source>
</evidence>
<dbReference type="CDD" id="cd00082">
    <property type="entry name" value="HisKA"/>
    <property type="match status" value="1"/>
</dbReference>
<keyword evidence="9" id="KW-0902">Two-component regulatory system</keyword>
<dbReference type="SMART" id="SM00388">
    <property type="entry name" value="HisKA"/>
    <property type="match status" value="1"/>
</dbReference>
<proteinExistence type="predicted"/>
<dbReference type="PROSITE" id="PS50109">
    <property type="entry name" value="HIS_KIN"/>
    <property type="match status" value="1"/>
</dbReference>
<comment type="catalytic activity">
    <reaction evidence="1">
        <text>ATP + protein L-histidine = ADP + protein N-phospho-L-histidine.</text>
        <dbReference type="EC" id="2.7.13.3"/>
    </reaction>
</comment>
<evidence type="ECO:0000256" key="8">
    <source>
        <dbReference type="ARBA" id="ARBA00022989"/>
    </source>
</evidence>
<keyword evidence="14" id="KW-1185">Reference proteome</keyword>
<dbReference type="SUPFAM" id="SSF47384">
    <property type="entry name" value="Homodimeric domain of signal transducing histidine kinase"/>
    <property type="match status" value="1"/>
</dbReference>
<feature type="domain" description="Histidine kinase" evidence="12">
    <location>
        <begin position="248"/>
        <end position="448"/>
    </location>
</feature>
<gene>
    <name evidence="13" type="ORF">HT585_09615</name>
</gene>
<dbReference type="Pfam" id="PF00512">
    <property type="entry name" value="HisKA"/>
    <property type="match status" value="1"/>
</dbReference>
<comment type="caution">
    <text evidence="13">The sequence shown here is derived from an EMBL/GenBank/DDBJ whole genome shotgun (WGS) entry which is preliminary data.</text>
</comment>
<keyword evidence="10 11" id="KW-0472">Membrane</keyword>
<keyword evidence="6 11" id="KW-0812">Transmembrane</keyword>
<dbReference type="Gene3D" id="3.30.565.10">
    <property type="entry name" value="Histidine kinase-like ATPase, C-terminal domain"/>
    <property type="match status" value="1"/>
</dbReference>
<evidence type="ECO:0000256" key="1">
    <source>
        <dbReference type="ARBA" id="ARBA00000085"/>
    </source>
</evidence>
<keyword evidence="5" id="KW-0808">Transferase</keyword>
<organism evidence="13 14">
    <name type="scientific">Ensifer oleiphilus</name>
    <dbReference type="NCBI Taxonomy" id="2742698"/>
    <lineage>
        <taxon>Bacteria</taxon>
        <taxon>Pseudomonadati</taxon>
        <taxon>Pseudomonadota</taxon>
        <taxon>Alphaproteobacteria</taxon>
        <taxon>Hyphomicrobiales</taxon>
        <taxon>Rhizobiaceae</taxon>
        <taxon>Sinorhizobium/Ensifer group</taxon>
        <taxon>Ensifer</taxon>
    </lineage>
</organism>
<evidence type="ECO:0000256" key="11">
    <source>
        <dbReference type="SAM" id="Phobius"/>
    </source>
</evidence>
<evidence type="ECO:0000256" key="3">
    <source>
        <dbReference type="ARBA" id="ARBA00012438"/>
    </source>
</evidence>
<evidence type="ECO:0000259" key="12">
    <source>
        <dbReference type="PROSITE" id="PS50109"/>
    </source>
</evidence>
<keyword evidence="8 11" id="KW-1133">Transmembrane helix</keyword>
<name>A0A7Y6Q501_9HYPH</name>
<dbReference type="Proteomes" id="UP000520198">
    <property type="component" value="Unassembled WGS sequence"/>
</dbReference>
<dbReference type="PRINTS" id="PR00344">
    <property type="entry name" value="BCTRLSENSOR"/>
</dbReference>
<dbReference type="InterPro" id="IPR003594">
    <property type="entry name" value="HATPase_dom"/>
</dbReference>
<dbReference type="PANTHER" id="PTHR45436:SF15">
    <property type="entry name" value="SENSOR HISTIDINE KINASE CUSS"/>
    <property type="match status" value="1"/>
</dbReference>
<dbReference type="SMART" id="SM00387">
    <property type="entry name" value="HATPase_c"/>
    <property type="match status" value="1"/>
</dbReference>
<dbReference type="AlphaFoldDB" id="A0A7Y6Q501"/>
<protein>
    <recommendedName>
        <fullName evidence="3">histidine kinase</fullName>
        <ecNumber evidence="3">2.7.13.3</ecNumber>
    </recommendedName>
</protein>
<reference evidence="13 14" key="1">
    <citation type="submission" date="2020-06" db="EMBL/GenBank/DDBJ databases">
        <authorList>
            <person name="Grouzdev D.S."/>
        </authorList>
    </citation>
    <scope>NUCLEOTIDE SEQUENCE [LARGE SCALE GENOMIC DNA]</scope>
    <source>
        <strain evidence="13 14">HO-A22</strain>
    </source>
</reference>
<dbReference type="Pfam" id="PF02518">
    <property type="entry name" value="HATPase_c"/>
    <property type="match status" value="1"/>
</dbReference>
<dbReference type="GO" id="GO:0005886">
    <property type="term" value="C:plasma membrane"/>
    <property type="evidence" value="ECO:0007669"/>
    <property type="project" value="TreeGrafter"/>
</dbReference>
<feature type="transmembrane region" description="Helical" evidence="11">
    <location>
        <begin position="167"/>
        <end position="186"/>
    </location>
</feature>
<dbReference type="InterPro" id="IPR003661">
    <property type="entry name" value="HisK_dim/P_dom"/>
</dbReference>
<keyword evidence="4" id="KW-0597">Phosphoprotein</keyword>
<evidence type="ECO:0000256" key="5">
    <source>
        <dbReference type="ARBA" id="ARBA00022679"/>
    </source>
</evidence>
<dbReference type="InterPro" id="IPR005467">
    <property type="entry name" value="His_kinase_dom"/>
</dbReference>
<accession>A0A7Y6Q501</accession>
<evidence type="ECO:0000256" key="10">
    <source>
        <dbReference type="ARBA" id="ARBA00023136"/>
    </source>
</evidence>
<dbReference type="EMBL" id="JABWDU010000002">
    <property type="protein sequence ID" value="NVD39111.1"/>
    <property type="molecule type" value="Genomic_DNA"/>
</dbReference>
<dbReference type="SUPFAM" id="SSF55874">
    <property type="entry name" value="ATPase domain of HSP90 chaperone/DNA topoisomerase II/histidine kinase"/>
    <property type="match status" value="1"/>
</dbReference>
<dbReference type="EC" id="2.7.13.3" evidence="3"/>
<dbReference type="GO" id="GO:0000155">
    <property type="term" value="F:phosphorelay sensor kinase activity"/>
    <property type="evidence" value="ECO:0007669"/>
    <property type="project" value="InterPro"/>
</dbReference>
<evidence type="ECO:0000256" key="2">
    <source>
        <dbReference type="ARBA" id="ARBA00004141"/>
    </source>
</evidence>